<dbReference type="PANTHER" id="PTHR14969">
    <property type="entry name" value="SPHINGOSINE-1-PHOSPHATE PHOSPHOHYDROLASE"/>
    <property type="match status" value="1"/>
</dbReference>
<keyword evidence="1" id="KW-0812">Transmembrane</keyword>
<reference evidence="3 4" key="1">
    <citation type="submission" date="2023-09" db="EMBL/GenBank/DDBJ databases">
        <title>Novel taxa isolated from Blanes Bay.</title>
        <authorList>
            <person name="Rey-Velasco X."/>
            <person name="Lucena T."/>
        </authorList>
    </citation>
    <scope>NUCLEOTIDE SEQUENCE [LARGE SCALE GENOMIC DNA]</scope>
    <source>
        <strain evidence="3 4">S334</strain>
    </source>
</reference>
<dbReference type="SMART" id="SM00014">
    <property type="entry name" value="acidPPc"/>
    <property type="match status" value="1"/>
</dbReference>
<dbReference type="PANTHER" id="PTHR14969:SF13">
    <property type="entry name" value="AT30094P"/>
    <property type="match status" value="1"/>
</dbReference>
<accession>A0ABU3L793</accession>
<feature type="domain" description="Phosphatidic acid phosphatase type 2/haloperoxidase" evidence="2">
    <location>
        <begin position="60"/>
        <end position="174"/>
    </location>
</feature>
<evidence type="ECO:0000313" key="4">
    <source>
        <dbReference type="Proteomes" id="UP001250656"/>
    </source>
</evidence>
<sequence length="190" mass="22380">MLERILEWDRDTFVYLNNLGIEQYDQFWITVTDFKTWTPLFLLFFILIVWKYPKRDAIFVILTILAMLWFVDTITDLTKHAVARLRPNNTEEINTLIRILKTPTSYSFFSGHSSSSFSITTAVVLFLRHRFKWSWLFFLWPLLFVASRIFVGVHFPLDIIVGSGVGVLSAMFFYMLYVRLIAPWLGLGHP</sequence>
<evidence type="ECO:0000259" key="2">
    <source>
        <dbReference type="SMART" id="SM00014"/>
    </source>
</evidence>
<feature type="transmembrane region" description="Helical" evidence="1">
    <location>
        <begin position="159"/>
        <end position="177"/>
    </location>
</feature>
<organism evidence="3 4">
    <name type="scientific">Pricia mediterranea</name>
    <dbReference type="NCBI Taxonomy" id="3076079"/>
    <lineage>
        <taxon>Bacteria</taxon>
        <taxon>Pseudomonadati</taxon>
        <taxon>Bacteroidota</taxon>
        <taxon>Flavobacteriia</taxon>
        <taxon>Flavobacteriales</taxon>
        <taxon>Flavobacteriaceae</taxon>
        <taxon>Pricia</taxon>
    </lineage>
</organism>
<dbReference type="Pfam" id="PF01569">
    <property type="entry name" value="PAP2"/>
    <property type="match status" value="1"/>
</dbReference>
<dbReference type="InterPro" id="IPR036938">
    <property type="entry name" value="PAP2/HPO_sf"/>
</dbReference>
<protein>
    <submittedName>
        <fullName evidence="3">Phosphatase PAP2 family protein</fullName>
    </submittedName>
</protein>
<dbReference type="Proteomes" id="UP001250656">
    <property type="component" value="Unassembled WGS sequence"/>
</dbReference>
<comment type="caution">
    <text evidence="3">The sequence shown here is derived from an EMBL/GenBank/DDBJ whole genome shotgun (WGS) entry which is preliminary data.</text>
</comment>
<dbReference type="RefSeq" id="WP_314015684.1">
    <property type="nucleotide sequence ID" value="NZ_JAVTTP010000001.1"/>
</dbReference>
<evidence type="ECO:0000256" key="1">
    <source>
        <dbReference type="SAM" id="Phobius"/>
    </source>
</evidence>
<dbReference type="EMBL" id="JAVTTP010000001">
    <property type="protein sequence ID" value="MDT7829624.1"/>
    <property type="molecule type" value="Genomic_DNA"/>
</dbReference>
<keyword evidence="1" id="KW-0472">Membrane</keyword>
<dbReference type="SUPFAM" id="SSF48317">
    <property type="entry name" value="Acid phosphatase/Vanadium-dependent haloperoxidase"/>
    <property type="match status" value="1"/>
</dbReference>
<evidence type="ECO:0000313" key="3">
    <source>
        <dbReference type="EMBL" id="MDT7829624.1"/>
    </source>
</evidence>
<feature type="transmembrane region" description="Helical" evidence="1">
    <location>
        <begin position="27"/>
        <end position="50"/>
    </location>
</feature>
<proteinExistence type="predicted"/>
<gene>
    <name evidence="3" type="ORF">RQM65_13200</name>
</gene>
<name>A0ABU3L793_9FLAO</name>
<feature type="transmembrane region" description="Helical" evidence="1">
    <location>
        <begin position="106"/>
        <end position="127"/>
    </location>
</feature>
<dbReference type="Gene3D" id="1.20.144.10">
    <property type="entry name" value="Phosphatidic acid phosphatase type 2/haloperoxidase"/>
    <property type="match status" value="1"/>
</dbReference>
<keyword evidence="4" id="KW-1185">Reference proteome</keyword>
<dbReference type="InterPro" id="IPR000326">
    <property type="entry name" value="PAP2/HPO"/>
</dbReference>
<feature type="transmembrane region" description="Helical" evidence="1">
    <location>
        <begin position="134"/>
        <end position="153"/>
    </location>
</feature>
<keyword evidence="1" id="KW-1133">Transmembrane helix</keyword>
<feature type="transmembrane region" description="Helical" evidence="1">
    <location>
        <begin position="57"/>
        <end position="75"/>
    </location>
</feature>